<evidence type="ECO:0000313" key="2">
    <source>
        <dbReference type="Proteomes" id="UP001595557"/>
    </source>
</evidence>
<proteinExistence type="predicted"/>
<keyword evidence="2" id="KW-1185">Reference proteome</keyword>
<dbReference type="Proteomes" id="UP001595557">
    <property type="component" value="Unassembled WGS sequence"/>
</dbReference>
<gene>
    <name evidence="1" type="ORF">ACFOD7_06525</name>
</gene>
<evidence type="ECO:0000313" key="1">
    <source>
        <dbReference type="EMBL" id="MFC3167700.1"/>
    </source>
</evidence>
<sequence>MDRTMAAIIGGLAAGVVTTALMQAGRRSGILGKTLDRDAVDWIDRTTGSRAVIGDTGTSVVEFVNHLAASAAFGAAYEGLRQATPRMDPLSRGVLYGTALYAVNIGMVAPILGITEGEVEAGPRKAAERWGAHAVQGAVTAVLAETLSGGARND</sequence>
<protein>
    <submittedName>
        <fullName evidence="1">Uncharacterized protein</fullName>
    </submittedName>
</protein>
<reference evidence="2" key="1">
    <citation type="journal article" date="2019" name="Int. J. Syst. Evol. Microbiol.">
        <title>The Global Catalogue of Microorganisms (GCM) 10K type strain sequencing project: providing services to taxonomists for standard genome sequencing and annotation.</title>
        <authorList>
            <consortium name="The Broad Institute Genomics Platform"/>
            <consortium name="The Broad Institute Genome Sequencing Center for Infectious Disease"/>
            <person name="Wu L."/>
            <person name="Ma J."/>
        </authorList>
    </citation>
    <scope>NUCLEOTIDE SEQUENCE [LARGE SCALE GENOMIC DNA]</scope>
    <source>
        <strain evidence="2">KCTC 52239</strain>
    </source>
</reference>
<name>A0ABV7IFE0_9RHOB</name>
<dbReference type="RefSeq" id="WP_207470508.1">
    <property type="nucleotide sequence ID" value="NZ_JAFNAW010000045.1"/>
</dbReference>
<comment type="caution">
    <text evidence="1">The sequence shown here is derived from an EMBL/GenBank/DDBJ whole genome shotgun (WGS) entry which is preliminary data.</text>
</comment>
<organism evidence="1 2">
    <name type="scientific">Paracoccus fontiphilus</name>
    <dbReference type="NCBI Taxonomy" id="1815556"/>
    <lineage>
        <taxon>Bacteria</taxon>
        <taxon>Pseudomonadati</taxon>
        <taxon>Pseudomonadota</taxon>
        <taxon>Alphaproteobacteria</taxon>
        <taxon>Rhodobacterales</taxon>
        <taxon>Paracoccaceae</taxon>
        <taxon>Paracoccus</taxon>
    </lineage>
</organism>
<dbReference type="EMBL" id="JBHRTE010000028">
    <property type="protein sequence ID" value="MFC3167700.1"/>
    <property type="molecule type" value="Genomic_DNA"/>
</dbReference>
<accession>A0ABV7IFE0</accession>